<feature type="compositionally biased region" description="Basic and acidic residues" evidence="1">
    <location>
        <begin position="60"/>
        <end position="70"/>
    </location>
</feature>
<evidence type="ECO:0000313" key="4">
    <source>
        <dbReference type="Proteomes" id="UP001430953"/>
    </source>
</evidence>
<keyword evidence="2" id="KW-0812">Transmembrane</keyword>
<feature type="compositionally biased region" description="Basic and acidic residues" evidence="1">
    <location>
        <begin position="144"/>
        <end position="168"/>
    </location>
</feature>
<keyword evidence="2" id="KW-1133">Transmembrane helix</keyword>
<feature type="transmembrane region" description="Helical" evidence="2">
    <location>
        <begin position="402"/>
        <end position="422"/>
    </location>
</feature>
<feature type="compositionally biased region" description="Low complexity" evidence="1">
    <location>
        <begin position="111"/>
        <end position="128"/>
    </location>
</feature>
<feature type="compositionally biased region" description="Polar residues" evidence="1">
    <location>
        <begin position="134"/>
        <end position="143"/>
    </location>
</feature>
<reference evidence="3 4" key="1">
    <citation type="submission" date="2023-03" db="EMBL/GenBank/DDBJ databases">
        <title>High recombination rates correlate with genetic variation in Cardiocondyla obscurior ants.</title>
        <authorList>
            <person name="Errbii M."/>
        </authorList>
    </citation>
    <scope>NUCLEOTIDE SEQUENCE [LARGE SCALE GENOMIC DNA]</scope>
    <source>
        <strain evidence="3">Alpha-2009</strain>
        <tissue evidence="3">Whole body</tissue>
    </source>
</reference>
<sequence length="428" mass="48807">MIIYILDKATEPPRNITKVDAKIAPITITSSQPSTPESPSTPTQVTLVKAPTPWMQNKNKPQEELPEWAKRTSINKSVGSDSEEPGSPVYVQIQPSSPQAVQTKQKQYSTPQCQQIKPQQLPQQPQQQRRNPDSVISQQPNLQSHERVVPIRIEDRPSVFDTKRESGHHQFKQPPTLHHQQRWGQVPAQYAPENQAQNQRPSQIHVTSPSRTEQPAGTTYIIPLVVEGSEKTTTSSNMENNTKPVKGIRVVQQRSPDLVQQNEPGPIQSRSFRVLQKITDTDECNDVGSDQIRRMELSEDEKILMNKFKEQVDHETYLHQEKDPRYRGAAIPSRAFRFLQNMTESNDASVCAEETQANLPPSEQQVQEPKKYTGSAIPSRSFRILQAMTAAENNGKYAKLKYLFNIFPSYFAYQIFFFFFFLNIKIIS</sequence>
<gene>
    <name evidence="3" type="ORF">PUN28_011261</name>
</gene>
<organism evidence="3 4">
    <name type="scientific">Cardiocondyla obscurior</name>
    <dbReference type="NCBI Taxonomy" id="286306"/>
    <lineage>
        <taxon>Eukaryota</taxon>
        <taxon>Metazoa</taxon>
        <taxon>Ecdysozoa</taxon>
        <taxon>Arthropoda</taxon>
        <taxon>Hexapoda</taxon>
        <taxon>Insecta</taxon>
        <taxon>Pterygota</taxon>
        <taxon>Neoptera</taxon>
        <taxon>Endopterygota</taxon>
        <taxon>Hymenoptera</taxon>
        <taxon>Apocrita</taxon>
        <taxon>Aculeata</taxon>
        <taxon>Formicoidea</taxon>
        <taxon>Formicidae</taxon>
        <taxon>Myrmicinae</taxon>
        <taxon>Cardiocondyla</taxon>
    </lineage>
</organism>
<evidence type="ECO:0000256" key="1">
    <source>
        <dbReference type="SAM" id="MobiDB-lite"/>
    </source>
</evidence>
<feature type="compositionally biased region" description="Polar residues" evidence="1">
    <location>
        <begin position="93"/>
        <end position="110"/>
    </location>
</feature>
<feature type="compositionally biased region" description="Polar residues" evidence="1">
    <location>
        <begin position="192"/>
        <end position="216"/>
    </location>
</feature>
<evidence type="ECO:0000313" key="3">
    <source>
        <dbReference type="EMBL" id="KAL0116316.1"/>
    </source>
</evidence>
<proteinExistence type="predicted"/>
<dbReference type="Proteomes" id="UP001430953">
    <property type="component" value="Unassembled WGS sequence"/>
</dbReference>
<comment type="caution">
    <text evidence="3">The sequence shown here is derived from an EMBL/GenBank/DDBJ whole genome shotgun (WGS) entry which is preliminary data.</text>
</comment>
<name>A0AAW2FK50_9HYME</name>
<evidence type="ECO:0000256" key="2">
    <source>
        <dbReference type="SAM" id="Phobius"/>
    </source>
</evidence>
<feature type="compositionally biased region" description="Low complexity" evidence="1">
    <location>
        <begin position="28"/>
        <end position="44"/>
    </location>
</feature>
<accession>A0AAW2FK50</accession>
<dbReference type="AlphaFoldDB" id="A0AAW2FK50"/>
<keyword evidence="2" id="KW-0472">Membrane</keyword>
<feature type="region of interest" description="Disordered" evidence="1">
    <location>
        <begin position="28"/>
        <end position="216"/>
    </location>
</feature>
<dbReference type="EMBL" id="JADYXP020000010">
    <property type="protein sequence ID" value="KAL0116316.1"/>
    <property type="molecule type" value="Genomic_DNA"/>
</dbReference>
<protein>
    <submittedName>
        <fullName evidence="3">Uncharacterized protein</fullName>
    </submittedName>
</protein>
<keyword evidence="4" id="KW-1185">Reference proteome</keyword>